<sequence length="119" mass="13693">MGRPPANVSKELAVNYGKLVSVSVDPPLVQAAFRAGLGAKWVFLCDEKLELIERINILDTTEGEYAYRPQPYTFILHPDLTIYKIYDGWFFVGRPTVEELRQDLRAVMQLRADYQLRCL</sequence>
<dbReference type="RefSeq" id="WP_208341716.1">
    <property type="nucleotide sequence ID" value="NZ_CAWQFN010000008.1"/>
</dbReference>
<protein>
    <submittedName>
        <fullName evidence="1">Peroxiredoxin family protein</fullName>
    </submittedName>
</protein>
<accession>A0AAP5M9M0</accession>
<dbReference type="Gene3D" id="3.40.30.10">
    <property type="entry name" value="Glutaredoxin"/>
    <property type="match status" value="1"/>
</dbReference>
<comment type="caution">
    <text evidence="1">The sequence shown here is derived from an EMBL/GenBank/DDBJ whole genome shotgun (WGS) entry which is preliminary data.</text>
</comment>
<reference evidence="2" key="1">
    <citation type="journal article" date="2021" name="Science">
        <title>Hunting the eagle killer: A cyanobacterial neurotoxin causes vacuolar myelinopathy.</title>
        <authorList>
            <person name="Breinlinger S."/>
            <person name="Phillips T.J."/>
            <person name="Haram B.N."/>
            <person name="Mares J."/>
            <person name="Martinez Yerena J.A."/>
            <person name="Hrouzek P."/>
            <person name="Sobotka R."/>
            <person name="Henderson W.M."/>
            <person name="Schmieder P."/>
            <person name="Williams S.M."/>
            <person name="Lauderdale J.D."/>
            <person name="Wilde H.D."/>
            <person name="Gerrin W."/>
            <person name="Kust A."/>
            <person name="Washington J.W."/>
            <person name="Wagner C."/>
            <person name="Geier B."/>
            <person name="Liebeke M."/>
            <person name="Enke H."/>
            <person name="Niedermeyer T.H.J."/>
            <person name="Wilde S.B."/>
        </authorList>
    </citation>
    <scope>NUCLEOTIDE SEQUENCE [LARGE SCALE GENOMIC DNA]</scope>
    <source>
        <strain evidence="2">Thurmond2011</strain>
    </source>
</reference>
<evidence type="ECO:0000313" key="2">
    <source>
        <dbReference type="Proteomes" id="UP000667802"/>
    </source>
</evidence>
<proteinExistence type="predicted"/>
<keyword evidence="2" id="KW-1185">Reference proteome</keyword>
<gene>
    <name evidence="1" type="ORF">G7B40_022750</name>
</gene>
<evidence type="ECO:0000313" key="1">
    <source>
        <dbReference type="EMBL" id="MDR9897365.1"/>
    </source>
</evidence>
<organism evidence="1 2">
    <name type="scientific">Aetokthonos hydrillicola Thurmond2011</name>
    <dbReference type="NCBI Taxonomy" id="2712845"/>
    <lineage>
        <taxon>Bacteria</taxon>
        <taxon>Bacillati</taxon>
        <taxon>Cyanobacteriota</taxon>
        <taxon>Cyanophyceae</taxon>
        <taxon>Nostocales</taxon>
        <taxon>Hapalosiphonaceae</taxon>
        <taxon>Aetokthonos</taxon>
    </lineage>
</organism>
<dbReference type="Proteomes" id="UP000667802">
    <property type="component" value="Unassembled WGS sequence"/>
</dbReference>
<dbReference type="AlphaFoldDB" id="A0AAP5M9M0"/>
<dbReference type="EMBL" id="JAALHA020000012">
    <property type="protein sequence ID" value="MDR9897365.1"/>
    <property type="molecule type" value="Genomic_DNA"/>
</dbReference>
<name>A0AAP5M9M0_9CYAN</name>
<dbReference type="InterPro" id="IPR036249">
    <property type="entry name" value="Thioredoxin-like_sf"/>
</dbReference>
<dbReference type="SUPFAM" id="SSF52833">
    <property type="entry name" value="Thioredoxin-like"/>
    <property type="match status" value="1"/>
</dbReference>